<evidence type="ECO:0000256" key="4">
    <source>
        <dbReference type="ARBA" id="ARBA00029447"/>
    </source>
</evidence>
<dbReference type="PRINTS" id="PR00260">
    <property type="entry name" value="CHEMTRNSDUCR"/>
</dbReference>
<dbReference type="InterPro" id="IPR000727">
    <property type="entry name" value="T_SNARE_dom"/>
</dbReference>
<organism evidence="8 9">
    <name type="scientific">Vibrio algarum</name>
    <dbReference type="NCBI Taxonomy" id="3020714"/>
    <lineage>
        <taxon>Bacteria</taxon>
        <taxon>Pseudomonadati</taxon>
        <taxon>Pseudomonadota</taxon>
        <taxon>Gammaproteobacteria</taxon>
        <taxon>Vibrionales</taxon>
        <taxon>Vibrionaceae</taxon>
        <taxon>Vibrio</taxon>
    </lineage>
</organism>
<proteinExistence type="inferred from homology"/>
<evidence type="ECO:0000256" key="2">
    <source>
        <dbReference type="ARBA" id="ARBA00022519"/>
    </source>
</evidence>
<dbReference type="PANTHER" id="PTHR32089:SF112">
    <property type="entry name" value="LYSOZYME-LIKE PROTEIN-RELATED"/>
    <property type="match status" value="1"/>
</dbReference>
<dbReference type="Pfam" id="PF00015">
    <property type="entry name" value="MCPsignal"/>
    <property type="match status" value="1"/>
</dbReference>
<evidence type="ECO:0000256" key="1">
    <source>
        <dbReference type="ARBA" id="ARBA00004429"/>
    </source>
</evidence>
<dbReference type="Gene3D" id="1.10.287.950">
    <property type="entry name" value="Methyl-accepting chemotaxis protein"/>
    <property type="match status" value="1"/>
</dbReference>
<keyword evidence="3 5" id="KW-0807">Transducer</keyword>
<accession>A0ABT4YUL2</accession>
<dbReference type="RefSeq" id="WP_272138827.1">
    <property type="nucleotide sequence ID" value="NZ_JAQLOI010000003.1"/>
</dbReference>
<keyword evidence="2" id="KW-0997">Cell inner membrane</keyword>
<gene>
    <name evidence="8" type="ORF">PGX00_17110</name>
</gene>
<dbReference type="EMBL" id="JAQLOI010000003">
    <property type="protein sequence ID" value="MDB1125272.1"/>
    <property type="molecule type" value="Genomic_DNA"/>
</dbReference>
<keyword evidence="9" id="KW-1185">Reference proteome</keyword>
<evidence type="ECO:0000256" key="3">
    <source>
        <dbReference type="ARBA" id="ARBA00023224"/>
    </source>
</evidence>
<dbReference type="InterPro" id="IPR018771">
    <property type="entry name" value="PocR_dom"/>
</dbReference>
<feature type="domain" description="Methyl-accepting transducer" evidence="6">
    <location>
        <begin position="247"/>
        <end position="463"/>
    </location>
</feature>
<dbReference type="InterPro" id="IPR004090">
    <property type="entry name" value="Chemotax_Me-accpt_rcpt"/>
</dbReference>
<reference evidence="8 9" key="1">
    <citation type="submission" date="2023-01" db="EMBL/GenBank/DDBJ databases">
        <title>Vibrio sp. KJ40-1 sp.nov, isolated from marine algae.</title>
        <authorList>
            <person name="Butt M."/>
            <person name="Kim J.M.J."/>
            <person name="Jeon C.O.C."/>
        </authorList>
    </citation>
    <scope>NUCLEOTIDE SEQUENCE [LARGE SCALE GENOMIC DNA]</scope>
    <source>
        <strain evidence="8 9">KJ40-1</strain>
    </source>
</reference>
<dbReference type="Pfam" id="PF10114">
    <property type="entry name" value="PocR"/>
    <property type="match status" value="1"/>
</dbReference>
<comment type="subcellular location">
    <subcellularLocation>
        <location evidence="1">Cell inner membrane</location>
        <topology evidence="1">Multi-pass membrane protein</topology>
    </subcellularLocation>
</comment>
<keyword evidence="2" id="KW-1003">Cell membrane</keyword>
<name>A0ABT4YUL2_9VIBR</name>
<evidence type="ECO:0000313" key="8">
    <source>
        <dbReference type="EMBL" id="MDB1125272.1"/>
    </source>
</evidence>
<evidence type="ECO:0000259" key="6">
    <source>
        <dbReference type="PROSITE" id="PS50111"/>
    </source>
</evidence>
<keyword evidence="2" id="KW-0472">Membrane</keyword>
<evidence type="ECO:0000313" key="9">
    <source>
        <dbReference type="Proteomes" id="UP001210678"/>
    </source>
</evidence>
<dbReference type="PROSITE" id="PS50192">
    <property type="entry name" value="T_SNARE"/>
    <property type="match status" value="1"/>
</dbReference>
<comment type="similarity">
    <text evidence="4">Belongs to the methyl-accepting chemotaxis (MCP) protein family.</text>
</comment>
<dbReference type="InterPro" id="IPR004089">
    <property type="entry name" value="MCPsignal_dom"/>
</dbReference>
<comment type="caution">
    <text evidence="8">The sequence shown here is derived from an EMBL/GenBank/DDBJ whole genome shotgun (WGS) entry which is preliminary data.</text>
</comment>
<evidence type="ECO:0000256" key="5">
    <source>
        <dbReference type="PROSITE-ProRule" id="PRU00284"/>
    </source>
</evidence>
<feature type="domain" description="T-SNARE coiled-coil homology" evidence="7">
    <location>
        <begin position="386"/>
        <end position="448"/>
    </location>
</feature>
<sequence length="465" mass="50295">MFVELLKYISPFSIAGICYLLYRKFGNKNVISTEDTDNMSKSSISIKTIDEQLKGFGHIKDQKKVSTLDYSFKELIDVDVLQKVQDEFAKAMGVASITVDNHGNAITKPSNFTSFCMEHTRESKKGSDLCTQCDRGGGTISGHTNKPAIYKCHTGLIDFGVPIIIEGTQIGSILGGQTLTHKPDEEEFRAIARNLSIDEDKYIEALKKISIITPDKLIAAANLLFLIANTFSKSGLQRRQLVDLSLSGISEMSGSLSSISEATDQVNIALGMVSTASEELHSTVSGISNHANMGRSVAQEAVKNVRDSANQVDVLSHAAQDIGKVVESISAISDQVNLLSLNATIEAARAGDAGRGFAIVANEIKKLAKQTSEASVEIKEKICDIQNESDDAKSKMASISEIMVQVDGIVLSIAESVNEQTLATQNMTENLSTTSVDMEKIDSDLKITSNIMQKVTQDINMVLSV</sequence>
<dbReference type="PANTHER" id="PTHR32089">
    <property type="entry name" value="METHYL-ACCEPTING CHEMOTAXIS PROTEIN MCPB"/>
    <property type="match status" value="1"/>
</dbReference>
<dbReference type="SUPFAM" id="SSF58104">
    <property type="entry name" value="Methyl-accepting chemotaxis protein (MCP) signaling domain"/>
    <property type="match status" value="1"/>
</dbReference>
<evidence type="ECO:0000259" key="7">
    <source>
        <dbReference type="PROSITE" id="PS50192"/>
    </source>
</evidence>
<dbReference type="PROSITE" id="PS50111">
    <property type="entry name" value="CHEMOTAXIS_TRANSDUC_2"/>
    <property type="match status" value="1"/>
</dbReference>
<protein>
    <submittedName>
        <fullName evidence="8">PocR ligand-binding domain-containing protein</fullName>
    </submittedName>
</protein>
<dbReference type="Proteomes" id="UP001210678">
    <property type="component" value="Unassembled WGS sequence"/>
</dbReference>
<dbReference type="SMART" id="SM00283">
    <property type="entry name" value="MA"/>
    <property type="match status" value="1"/>
</dbReference>